<comment type="caution">
    <text evidence="1">The sequence shown here is derived from an EMBL/GenBank/DDBJ whole genome shotgun (WGS) entry which is preliminary data.</text>
</comment>
<evidence type="ECO:0000313" key="2">
    <source>
        <dbReference type="Proteomes" id="UP001519460"/>
    </source>
</evidence>
<accession>A0ABD0LLD4</accession>
<keyword evidence="2" id="KW-1185">Reference proteome</keyword>
<sequence length="71" mass="8067">MPSPNKYLLRSQSPQRRCRLEMGRGFYSSPQWSPLVVPLPKTFAIQRDVSALSLARADSLVILSLLELPRQ</sequence>
<name>A0ABD0LLD4_9CAEN</name>
<reference evidence="1 2" key="1">
    <citation type="journal article" date="2023" name="Sci. Data">
        <title>Genome assembly of the Korean intertidal mud-creeper Batillaria attramentaria.</title>
        <authorList>
            <person name="Patra A.K."/>
            <person name="Ho P.T."/>
            <person name="Jun S."/>
            <person name="Lee S.J."/>
            <person name="Kim Y."/>
            <person name="Won Y.J."/>
        </authorList>
    </citation>
    <scope>NUCLEOTIDE SEQUENCE [LARGE SCALE GENOMIC DNA]</scope>
    <source>
        <strain evidence="1">Wonlab-2016</strain>
    </source>
</reference>
<evidence type="ECO:0000313" key="1">
    <source>
        <dbReference type="EMBL" id="KAK7500046.1"/>
    </source>
</evidence>
<protein>
    <submittedName>
        <fullName evidence="1">Uncharacterized protein</fullName>
    </submittedName>
</protein>
<gene>
    <name evidence="1" type="ORF">BaRGS_00008593</name>
</gene>
<dbReference type="AlphaFoldDB" id="A0ABD0LLD4"/>
<proteinExistence type="predicted"/>
<dbReference type="EMBL" id="JACVVK020000039">
    <property type="protein sequence ID" value="KAK7500046.1"/>
    <property type="molecule type" value="Genomic_DNA"/>
</dbReference>
<organism evidence="1 2">
    <name type="scientific">Batillaria attramentaria</name>
    <dbReference type="NCBI Taxonomy" id="370345"/>
    <lineage>
        <taxon>Eukaryota</taxon>
        <taxon>Metazoa</taxon>
        <taxon>Spiralia</taxon>
        <taxon>Lophotrochozoa</taxon>
        <taxon>Mollusca</taxon>
        <taxon>Gastropoda</taxon>
        <taxon>Caenogastropoda</taxon>
        <taxon>Sorbeoconcha</taxon>
        <taxon>Cerithioidea</taxon>
        <taxon>Batillariidae</taxon>
        <taxon>Batillaria</taxon>
    </lineage>
</organism>
<dbReference type="Proteomes" id="UP001519460">
    <property type="component" value="Unassembled WGS sequence"/>
</dbReference>